<protein>
    <submittedName>
        <fullName evidence="1">Uncharacterized protein</fullName>
    </submittedName>
</protein>
<evidence type="ECO:0000313" key="1">
    <source>
        <dbReference type="EMBL" id="TMQ99259.1"/>
    </source>
</evidence>
<dbReference type="RefSeq" id="WP_138646301.1">
    <property type="nucleotide sequence ID" value="NZ_VCKW01000085.1"/>
</dbReference>
<comment type="caution">
    <text evidence="1">The sequence shown here is derived from an EMBL/GenBank/DDBJ whole genome shotgun (WGS) entry which is preliminary data.</text>
</comment>
<proteinExistence type="predicted"/>
<gene>
    <name evidence="1" type="ORF">ETD83_18070</name>
</gene>
<keyword evidence="2" id="KW-1185">Reference proteome</keyword>
<evidence type="ECO:0000313" key="2">
    <source>
        <dbReference type="Proteomes" id="UP000309174"/>
    </source>
</evidence>
<dbReference type="AlphaFoldDB" id="A0A5C4JCH4"/>
<name>A0A5C4JCH4_9ACTN</name>
<dbReference type="OrthoDB" id="4485313at2"/>
<dbReference type="Proteomes" id="UP000309174">
    <property type="component" value="Unassembled WGS sequence"/>
</dbReference>
<reference evidence="1 2" key="1">
    <citation type="submission" date="2019-05" db="EMBL/GenBank/DDBJ databases">
        <title>Draft genome sequence of Actinomadura sp. 14C53.</title>
        <authorList>
            <person name="Saricaoglu S."/>
            <person name="Isik K."/>
        </authorList>
    </citation>
    <scope>NUCLEOTIDE SEQUENCE [LARGE SCALE GENOMIC DNA]</scope>
    <source>
        <strain evidence="1 2">14C53</strain>
    </source>
</reference>
<accession>A0A5C4JCH4</accession>
<organism evidence="1 2">
    <name type="scientific">Actinomadura soli</name>
    <dbReference type="NCBI Taxonomy" id="2508997"/>
    <lineage>
        <taxon>Bacteria</taxon>
        <taxon>Bacillati</taxon>
        <taxon>Actinomycetota</taxon>
        <taxon>Actinomycetes</taxon>
        <taxon>Streptosporangiales</taxon>
        <taxon>Thermomonosporaceae</taxon>
        <taxon>Actinomadura</taxon>
    </lineage>
</organism>
<dbReference type="EMBL" id="VCKW01000085">
    <property type="protein sequence ID" value="TMQ99259.1"/>
    <property type="molecule type" value="Genomic_DNA"/>
</dbReference>
<sequence>MDWLVSPWYGAVTIDAQQPPSDAILSRPSQGFVACQGPKLMIFTGGEDNLRIRVRVETWSGEPAITDDHAEIGPETCELAAPTGNLTVSDGEASVSKFELPAPGTYHARITGHGMDTAELYRQAEHRSTDFDDPQFQADWALLQGRESYIVRLWPAI</sequence>